<dbReference type="NCBIfam" id="TIGR00360">
    <property type="entry name" value="ComEC_N-term"/>
    <property type="match status" value="1"/>
</dbReference>
<proteinExistence type="predicted"/>
<dbReference type="PANTHER" id="PTHR30619:SF1">
    <property type="entry name" value="RECOMBINATION PROTEIN 2"/>
    <property type="match status" value="1"/>
</dbReference>
<dbReference type="AlphaFoldDB" id="A0A4R6RMT1"/>
<keyword evidence="11" id="KW-1185">Reference proteome</keyword>
<evidence type="ECO:0000313" key="10">
    <source>
        <dbReference type="EMBL" id="TDP87485.1"/>
    </source>
</evidence>
<dbReference type="InterPro" id="IPR052159">
    <property type="entry name" value="Competence_DNA_uptake"/>
</dbReference>
<feature type="transmembrane region" description="Helical" evidence="7">
    <location>
        <begin position="475"/>
        <end position="495"/>
    </location>
</feature>
<keyword evidence="5 7" id="KW-0472">Membrane</keyword>
<keyword evidence="4 7" id="KW-1133">Transmembrane helix</keyword>
<dbReference type="Proteomes" id="UP000294547">
    <property type="component" value="Unassembled WGS sequence"/>
</dbReference>
<gene>
    <name evidence="10" type="ORF">EDD54_1380</name>
</gene>
<feature type="transmembrane region" description="Helical" evidence="7">
    <location>
        <begin position="395"/>
        <end position="414"/>
    </location>
</feature>
<dbReference type="PANTHER" id="PTHR30619">
    <property type="entry name" value="DNA INTERNALIZATION/COMPETENCE PROTEIN COMEC/REC2"/>
    <property type="match status" value="1"/>
</dbReference>
<dbReference type="Pfam" id="PF13567">
    <property type="entry name" value="DUF4131"/>
    <property type="match status" value="1"/>
</dbReference>
<feature type="transmembrane region" description="Helical" evidence="7">
    <location>
        <begin position="92"/>
        <end position="114"/>
    </location>
</feature>
<feature type="transmembrane region" description="Helical" evidence="7">
    <location>
        <begin position="287"/>
        <end position="310"/>
    </location>
</feature>
<feature type="transmembrane region" description="Helical" evidence="7">
    <location>
        <begin position="435"/>
        <end position="455"/>
    </location>
</feature>
<feature type="transmembrane region" description="Helical" evidence="7">
    <location>
        <begin position="42"/>
        <end position="60"/>
    </location>
</feature>
<dbReference type="EMBL" id="SNXY01000006">
    <property type="protein sequence ID" value="TDP87485.1"/>
    <property type="molecule type" value="Genomic_DNA"/>
</dbReference>
<evidence type="ECO:0000256" key="5">
    <source>
        <dbReference type="ARBA" id="ARBA00023136"/>
    </source>
</evidence>
<sequence>MAGAAGERRRGGAWPRRAAGAASAWLRAAVADFARDLDEGRGFLWTPVALGLGEALYFVLPFEPDGRIVAGLAFATAVAAVVAAARRRLGTALVLALLVVAGVAVADAATWLAATPRPERQRTVKLEGVVESVEDREGRGFRVILRPTRIDPAPRAGLPRRVRVTVRGLDGPPRPGSGLSMSARLGPPPGPLIPGGYDFARVAWFQGVGAVGFALGRPVPLAAVPEPDMATAAALAVEDFRQRVSRRIREILPGDTGAIAAALIVGDRGAIDPETDHAMRISGLSHVLSISGLHMALVAACLFAGLRALLAAIPRAVLHWPVKKIAAAAALAGTTGYLVVSGMGVPTQRSAIMIGVTLAAVLLDRQAMSLRTVAVAALAILLLQPEAVLDPGAQMSFASVVALVAGFEVLRPWIGRDEMPDVNRAVRAFDTAVKWIGLSLATSLIAGIATAPIALHHFNRVAPLGLFANLAATPLVSFVIMPAAVATAFAAPLGLERWPLQVMGAGIDGMTAIAEVAAAWTPSGGVIGRPLLAGTLLVVAGGLWMLLWRRRARLFGLPLVLIGAAIGPLGGGFDLVVAADGRGALVTRAEGGLALVGKPGDFEASLWLAALGDPRRPDDTSLAAGVACDPDACILAGPGGRARLAVVFRPIAFGDECLAADVVVSGLPAPPWCAATTTVVDAGVLGDAGAVTYSIGRRGDGTVDLVEEGRALPPSRRPWSGGRVCQATRPAGARRSDTSRSRSVQTRLRPVRLAR</sequence>
<dbReference type="RefSeq" id="WP_126535396.1">
    <property type="nucleotide sequence ID" value="NZ_BSPM01000008.1"/>
</dbReference>
<name>A0A4R6RMT1_9HYPH</name>
<feature type="transmembrane region" description="Helical" evidence="7">
    <location>
        <begin position="502"/>
        <end position="521"/>
    </location>
</feature>
<evidence type="ECO:0000256" key="6">
    <source>
        <dbReference type="SAM" id="MobiDB-lite"/>
    </source>
</evidence>
<dbReference type="InterPro" id="IPR004477">
    <property type="entry name" value="ComEC_N"/>
</dbReference>
<reference evidence="10 11" key="1">
    <citation type="submission" date="2019-03" db="EMBL/GenBank/DDBJ databases">
        <title>Genomic Encyclopedia of Type Strains, Phase IV (KMG-IV): sequencing the most valuable type-strain genomes for metagenomic binning, comparative biology and taxonomic classification.</title>
        <authorList>
            <person name="Goeker M."/>
        </authorList>
    </citation>
    <scope>NUCLEOTIDE SEQUENCE [LARGE SCALE GENOMIC DNA]</scope>
    <source>
        <strain evidence="10 11">DSM 102969</strain>
    </source>
</reference>
<feature type="domain" description="DUF4131" evidence="9">
    <location>
        <begin position="67"/>
        <end position="215"/>
    </location>
</feature>
<feature type="transmembrane region" description="Helical" evidence="7">
    <location>
        <begin position="554"/>
        <end position="573"/>
    </location>
</feature>
<keyword evidence="3 7" id="KW-0812">Transmembrane</keyword>
<dbReference type="InterPro" id="IPR025405">
    <property type="entry name" value="DUF4131"/>
</dbReference>
<comment type="caution">
    <text evidence="10">The sequence shown here is derived from an EMBL/GenBank/DDBJ whole genome shotgun (WGS) entry which is preliminary data.</text>
</comment>
<evidence type="ECO:0000259" key="8">
    <source>
        <dbReference type="Pfam" id="PF03772"/>
    </source>
</evidence>
<dbReference type="OrthoDB" id="9790149at2"/>
<feature type="transmembrane region" description="Helical" evidence="7">
    <location>
        <begin position="66"/>
        <end position="85"/>
    </location>
</feature>
<feature type="domain" description="ComEC/Rec2-related protein" evidence="8">
    <location>
        <begin position="263"/>
        <end position="551"/>
    </location>
</feature>
<feature type="region of interest" description="Disordered" evidence="6">
    <location>
        <begin position="711"/>
        <end position="755"/>
    </location>
</feature>
<organism evidence="10 11">
    <name type="scientific">Oharaeibacter diazotrophicus</name>
    <dbReference type="NCBI Taxonomy" id="1920512"/>
    <lineage>
        <taxon>Bacteria</taxon>
        <taxon>Pseudomonadati</taxon>
        <taxon>Pseudomonadota</taxon>
        <taxon>Alphaproteobacteria</taxon>
        <taxon>Hyphomicrobiales</taxon>
        <taxon>Pleomorphomonadaceae</taxon>
        <taxon>Oharaeibacter</taxon>
    </lineage>
</organism>
<evidence type="ECO:0000256" key="4">
    <source>
        <dbReference type="ARBA" id="ARBA00022989"/>
    </source>
</evidence>
<evidence type="ECO:0000256" key="2">
    <source>
        <dbReference type="ARBA" id="ARBA00022475"/>
    </source>
</evidence>
<feature type="transmembrane region" description="Helical" evidence="7">
    <location>
        <begin position="322"/>
        <end position="340"/>
    </location>
</feature>
<comment type="subcellular location">
    <subcellularLocation>
        <location evidence="1">Cell membrane</location>
        <topology evidence="1">Multi-pass membrane protein</topology>
    </subcellularLocation>
</comment>
<protein>
    <submittedName>
        <fullName evidence="10">Competence protein ComEC</fullName>
    </submittedName>
</protein>
<feature type="transmembrane region" description="Helical" evidence="7">
    <location>
        <begin position="370"/>
        <end position="389"/>
    </location>
</feature>
<evidence type="ECO:0000259" key="9">
    <source>
        <dbReference type="Pfam" id="PF13567"/>
    </source>
</evidence>
<dbReference type="GO" id="GO:0005886">
    <property type="term" value="C:plasma membrane"/>
    <property type="evidence" value="ECO:0007669"/>
    <property type="project" value="UniProtKB-SubCell"/>
</dbReference>
<dbReference type="Pfam" id="PF03772">
    <property type="entry name" value="Competence"/>
    <property type="match status" value="1"/>
</dbReference>
<evidence type="ECO:0000256" key="1">
    <source>
        <dbReference type="ARBA" id="ARBA00004651"/>
    </source>
</evidence>
<evidence type="ECO:0000313" key="11">
    <source>
        <dbReference type="Proteomes" id="UP000294547"/>
    </source>
</evidence>
<evidence type="ECO:0000256" key="7">
    <source>
        <dbReference type="SAM" id="Phobius"/>
    </source>
</evidence>
<keyword evidence="2" id="KW-1003">Cell membrane</keyword>
<accession>A0A4R6RMT1</accession>
<feature type="transmembrane region" description="Helical" evidence="7">
    <location>
        <begin position="527"/>
        <end position="547"/>
    </location>
</feature>
<evidence type="ECO:0000256" key="3">
    <source>
        <dbReference type="ARBA" id="ARBA00022692"/>
    </source>
</evidence>